<dbReference type="PANTHER" id="PTHR34378:SF1">
    <property type="entry name" value="GLUTAMATE--CYSTEINE LIGASE, CHLOROPLASTIC"/>
    <property type="match status" value="1"/>
</dbReference>
<evidence type="ECO:0000256" key="6">
    <source>
        <dbReference type="PIRNR" id="PIRNR017901"/>
    </source>
</evidence>
<protein>
    <recommendedName>
        <fullName evidence="5">Glutamate--cysteine ligase EgtA</fullName>
        <ecNumber evidence="5">6.3.2.2</ecNumber>
    </recommendedName>
    <alternativeName>
        <fullName evidence="5">Gamma-glutamylcysteine synthase</fullName>
        <shortName evidence="5">GCS</shortName>
        <shortName evidence="5">Gamma-ECS</shortName>
    </alternativeName>
</protein>
<dbReference type="InterPro" id="IPR035434">
    <property type="entry name" value="GCL_bact_plant"/>
</dbReference>
<dbReference type="HAMAP" id="MF_02034">
    <property type="entry name" value="EgtA"/>
    <property type="match status" value="1"/>
</dbReference>
<dbReference type="InterPro" id="IPR006336">
    <property type="entry name" value="GCS2"/>
</dbReference>
<reference evidence="7" key="1">
    <citation type="journal article" date="2014" name="Int. J. Syst. Evol. Microbiol.">
        <title>Complete genome sequence of Corynebacterium casei LMG S-19264T (=DSM 44701T), isolated from a smear-ripened cheese.</title>
        <authorList>
            <consortium name="US DOE Joint Genome Institute (JGI-PGF)"/>
            <person name="Walter F."/>
            <person name="Albersmeier A."/>
            <person name="Kalinowski J."/>
            <person name="Ruckert C."/>
        </authorList>
    </citation>
    <scope>NUCLEOTIDE SEQUENCE</scope>
    <source>
        <strain evidence="7">JCM 13064</strain>
    </source>
</reference>
<reference evidence="7" key="2">
    <citation type="submission" date="2020-09" db="EMBL/GenBank/DDBJ databases">
        <authorList>
            <person name="Sun Q."/>
            <person name="Ohkuma M."/>
        </authorList>
    </citation>
    <scope>NUCLEOTIDE SEQUENCE</scope>
    <source>
        <strain evidence="7">JCM 13064</strain>
    </source>
</reference>
<evidence type="ECO:0000313" key="8">
    <source>
        <dbReference type="Proteomes" id="UP000645217"/>
    </source>
</evidence>
<dbReference type="GO" id="GO:0052699">
    <property type="term" value="P:ergothioneine biosynthetic process"/>
    <property type="evidence" value="ECO:0007669"/>
    <property type="project" value="UniProtKB-UniRule"/>
</dbReference>
<keyword evidence="3 5" id="KW-0067">ATP-binding</keyword>
<evidence type="ECO:0000256" key="1">
    <source>
        <dbReference type="ARBA" id="ARBA00022598"/>
    </source>
</evidence>
<comment type="function">
    <text evidence="5">Catalyzes the synthesis of gamma-glutamylcysteine (gamma-GC). This compound is used as substrate for the biosynthesis of the low-molecular thiol compound ergothioneine.</text>
</comment>
<gene>
    <name evidence="5 7" type="primary">egtA</name>
    <name evidence="7" type="ORF">GCM10007964_35420</name>
</gene>
<comment type="pathway">
    <text evidence="5">Amino-acid biosynthesis; ergothioneine biosynthesis.</text>
</comment>
<dbReference type="RefSeq" id="WP_189164116.1">
    <property type="nucleotide sequence ID" value="NZ_BMNT01000018.1"/>
</dbReference>
<dbReference type="EC" id="6.3.2.2" evidence="5"/>
<evidence type="ECO:0000256" key="4">
    <source>
        <dbReference type="ARBA" id="ARBA00048819"/>
    </source>
</evidence>
<comment type="catalytic activity">
    <reaction evidence="4 5 6">
        <text>L-cysteine + L-glutamate + ATP = gamma-L-glutamyl-L-cysteine + ADP + phosphate + H(+)</text>
        <dbReference type="Rhea" id="RHEA:13285"/>
        <dbReference type="ChEBI" id="CHEBI:15378"/>
        <dbReference type="ChEBI" id="CHEBI:29985"/>
        <dbReference type="ChEBI" id="CHEBI:30616"/>
        <dbReference type="ChEBI" id="CHEBI:35235"/>
        <dbReference type="ChEBI" id="CHEBI:43474"/>
        <dbReference type="ChEBI" id="CHEBI:58173"/>
        <dbReference type="ChEBI" id="CHEBI:456216"/>
        <dbReference type="EC" id="6.3.2.2"/>
    </reaction>
</comment>
<dbReference type="Proteomes" id="UP000645217">
    <property type="component" value="Unassembled WGS sequence"/>
</dbReference>
<evidence type="ECO:0000313" key="7">
    <source>
        <dbReference type="EMBL" id="GGK89684.1"/>
    </source>
</evidence>
<keyword evidence="2 5" id="KW-0547">Nucleotide-binding</keyword>
<dbReference type="PIRSF" id="PIRSF017901">
    <property type="entry name" value="GCL"/>
    <property type="match status" value="1"/>
</dbReference>
<dbReference type="GO" id="GO:0006750">
    <property type="term" value="P:glutathione biosynthetic process"/>
    <property type="evidence" value="ECO:0007669"/>
    <property type="project" value="UniProtKB-UniRule"/>
</dbReference>
<dbReference type="SUPFAM" id="SSF55931">
    <property type="entry name" value="Glutamine synthetase/guanido kinase"/>
    <property type="match status" value="1"/>
</dbReference>
<comment type="caution">
    <text evidence="7">The sequence shown here is derived from an EMBL/GenBank/DDBJ whole genome shotgun (WGS) entry which is preliminary data.</text>
</comment>
<dbReference type="GO" id="GO:0004357">
    <property type="term" value="F:glutamate-cysteine ligase activity"/>
    <property type="evidence" value="ECO:0007669"/>
    <property type="project" value="UniProtKB-UniRule"/>
</dbReference>
<keyword evidence="8" id="KW-1185">Reference proteome</keyword>
<keyword evidence="1 5" id="KW-0436">Ligase</keyword>
<dbReference type="Gene3D" id="3.30.590.20">
    <property type="match status" value="1"/>
</dbReference>
<proteinExistence type="inferred from homology"/>
<dbReference type="Pfam" id="PF04107">
    <property type="entry name" value="GCS2"/>
    <property type="match status" value="1"/>
</dbReference>
<dbReference type="InterPro" id="IPR017809">
    <property type="entry name" value="EgtA_Actinobacteria"/>
</dbReference>
<dbReference type="AlphaFoldDB" id="A0A917VJ78"/>
<name>A0A917VJ78_9ACTN</name>
<sequence>MTGTETGAARVRGPGDVEEFARRCFTGTPGDRIGVELEFLVFDQDGPSRQVRVERVAEALPALPGGAAAGFEPGGQLELSGPPAALPDAVRALTADVEIVRAALREEGLALAGMGMDPVRPPVRQLRQPRYEAMADLLGVPYGPIMMCLTASIQVNVDFGEHPRVRWERAGRLGPLLSACFANSPVLHGRPCGWMSGRQAVWLHLDPTRTRPVTAAGDGDPAAAWARYLMDARLMLAPERRPRRLTPPNRATFGRWMRAPGLGGHPPTTADLAYHATTVFPPVRPRGWLEVRYLDAVHPRWWPACVAVTSALLLDDRAAGTALEAAEPFADRWWQAAQVGLGDPRIRRAAETCFRAAAEALPRLGADPGLVAAVEAYAERHVVPGDSPAAGLLRACEAGVPPQAWLGEEVAA</sequence>
<accession>A0A917VJ78</accession>
<dbReference type="PANTHER" id="PTHR34378">
    <property type="entry name" value="GLUTAMATE--CYSTEINE LIGASE, CHLOROPLASTIC"/>
    <property type="match status" value="1"/>
</dbReference>
<evidence type="ECO:0000256" key="5">
    <source>
        <dbReference type="HAMAP-Rule" id="MF_02034"/>
    </source>
</evidence>
<organism evidence="7 8">
    <name type="scientific">Sphaerisporangium melleum</name>
    <dbReference type="NCBI Taxonomy" id="321316"/>
    <lineage>
        <taxon>Bacteria</taxon>
        <taxon>Bacillati</taxon>
        <taxon>Actinomycetota</taxon>
        <taxon>Actinomycetes</taxon>
        <taxon>Streptosporangiales</taxon>
        <taxon>Streptosporangiaceae</taxon>
        <taxon>Sphaerisporangium</taxon>
    </lineage>
</organism>
<dbReference type="NCBIfam" id="TIGR03444">
    <property type="entry name" value="EgtA_Cys_ligase"/>
    <property type="match status" value="1"/>
</dbReference>
<dbReference type="InterPro" id="IPR014746">
    <property type="entry name" value="Gln_synth/guanido_kin_cat_dom"/>
</dbReference>
<evidence type="ECO:0000256" key="3">
    <source>
        <dbReference type="ARBA" id="ARBA00022840"/>
    </source>
</evidence>
<comment type="similarity">
    <text evidence="5 6">Belongs to the glutamate--cysteine ligase type 2 family. EgtA subfamily.</text>
</comment>
<dbReference type="GO" id="GO:0005524">
    <property type="term" value="F:ATP binding"/>
    <property type="evidence" value="ECO:0007669"/>
    <property type="project" value="UniProtKB-UniRule"/>
</dbReference>
<evidence type="ECO:0000256" key="2">
    <source>
        <dbReference type="ARBA" id="ARBA00022741"/>
    </source>
</evidence>
<dbReference type="EMBL" id="BMNT01000018">
    <property type="protein sequence ID" value="GGK89684.1"/>
    <property type="molecule type" value="Genomic_DNA"/>
</dbReference>